<reference evidence="16 17" key="1">
    <citation type="journal article" date="2014" name="Nat. Commun.">
        <title>Multiple recent horizontal transfers of a large genomic region in cheese making fungi.</title>
        <authorList>
            <person name="Cheeseman K."/>
            <person name="Ropars J."/>
            <person name="Renault P."/>
            <person name="Dupont J."/>
            <person name="Gouzy J."/>
            <person name="Branca A."/>
            <person name="Abraham A.L."/>
            <person name="Ceppi M."/>
            <person name="Conseiller E."/>
            <person name="Debuchy R."/>
            <person name="Malagnac F."/>
            <person name="Goarin A."/>
            <person name="Silar P."/>
            <person name="Lacoste S."/>
            <person name="Sallet E."/>
            <person name="Bensimon A."/>
            <person name="Giraud T."/>
            <person name="Brygoo Y."/>
        </authorList>
    </citation>
    <scope>NUCLEOTIDE SEQUENCE [LARGE SCALE GENOMIC DNA]</scope>
    <source>
        <strain evidence="17">FM 013</strain>
    </source>
</reference>
<dbReference type="STRING" id="1429867.A0A0G4PYS5"/>
<dbReference type="Gene3D" id="3.30.160.60">
    <property type="entry name" value="Classic Zinc Finger"/>
    <property type="match status" value="2"/>
</dbReference>
<evidence type="ECO:0000256" key="11">
    <source>
        <dbReference type="ARBA" id="ARBA00023242"/>
    </source>
</evidence>
<dbReference type="Proteomes" id="UP000053732">
    <property type="component" value="Unassembled WGS sequence"/>
</dbReference>
<evidence type="ECO:0000313" key="17">
    <source>
        <dbReference type="Proteomes" id="UP000053732"/>
    </source>
</evidence>
<keyword evidence="7" id="KW-0805">Transcription regulation</keyword>
<keyword evidence="11" id="KW-0539">Nucleus</keyword>
<dbReference type="EMBL" id="HG793313">
    <property type="protein sequence ID" value="CRL31504.1"/>
    <property type="molecule type" value="Genomic_DNA"/>
</dbReference>
<evidence type="ECO:0000256" key="13">
    <source>
        <dbReference type="ARBA" id="ARBA00044085"/>
    </source>
</evidence>
<dbReference type="GO" id="GO:0005667">
    <property type="term" value="C:transcription regulator complex"/>
    <property type="evidence" value="ECO:0007669"/>
    <property type="project" value="TreeGrafter"/>
</dbReference>
<dbReference type="PROSITE" id="PS50157">
    <property type="entry name" value="ZINC_FINGER_C2H2_2"/>
    <property type="match status" value="2"/>
</dbReference>
<evidence type="ECO:0000256" key="8">
    <source>
        <dbReference type="ARBA" id="ARBA00023125"/>
    </source>
</evidence>
<dbReference type="InterPro" id="IPR036236">
    <property type="entry name" value="Znf_C2H2_sf"/>
</dbReference>
<evidence type="ECO:0000256" key="7">
    <source>
        <dbReference type="ARBA" id="ARBA00023015"/>
    </source>
</evidence>
<accession>A0A0G4PYS5</accession>
<dbReference type="GO" id="GO:0000981">
    <property type="term" value="F:DNA-binding transcription factor activity, RNA polymerase II-specific"/>
    <property type="evidence" value="ECO:0007669"/>
    <property type="project" value="TreeGrafter"/>
</dbReference>
<keyword evidence="3" id="KW-0677">Repeat</keyword>
<feature type="domain" description="C2H2-type" evidence="15">
    <location>
        <begin position="240"/>
        <end position="269"/>
    </location>
</feature>
<dbReference type="PANTHER" id="PTHR14003:SF19">
    <property type="entry name" value="YY2 TRANSCRIPTION FACTOR"/>
    <property type="match status" value="1"/>
</dbReference>
<evidence type="ECO:0000256" key="10">
    <source>
        <dbReference type="ARBA" id="ARBA00023163"/>
    </source>
</evidence>
<evidence type="ECO:0000256" key="4">
    <source>
        <dbReference type="ARBA" id="ARBA00022771"/>
    </source>
</evidence>
<dbReference type="GO" id="GO:0000785">
    <property type="term" value="C:chromatin"/>
    <property type="evidence" value="ECO:0007669"/>
    <property type="project" value="TreeGrafter"/>
</dbReference>
<dbReference type="PANTHER" id="PTHR14003">
    <property type="entry name" value="TRANSCRIPTIONAL REPRESSOR PROTEIN YY"/>
    <property type="match status" value="1"/>
</dbReference>
<evidence type="ECO:0000256" key="6">
    <source>
        <dbReference type="ARBA" id="ARBA00022969"/>
    </source>
</evidence>
<evidence type="ECO:0000259" key="15">
    <source>
        <dbReference type="PROSITE" id="PS50157"/>
    </source>
</evidence>
<dbReference type="PROSITE" id="PS00028">
    <property type="entry name" value="ZINC_FINGER_C2H2_1"/>
    <property type="match status" value="2"/>
</dbReference>
<keyword evidence="12" id="KW-0183">Conidiation</keyword>
<evidence type="ECO:0000313" key="16">
    <source>
        <dbReference type="EMBL" id="CRL31504.1"/>
    </source>
</evidence>
<evidence type="ECO:0000256" key="3">
    <source>
        <dbReference type="ARBA" id="ARBA00022737"/>
    </source>
</evidence>
<dbReference type="InterPro" id="IPR013087">
    <property type="entry name" value="Znf_C2H2_type"/>
</dbReference>
<keyword evidence="4 14" id="KW-0863">Zinc-finger</keyword>
<keyword evidence="10" id="KW-0804">Transcription</keyword>
<comment type="subcellular location">
    <subcellularLocation>
        <location evidence="1">Nucleus</location>
    </subcellularLocation>
</comment>
<evidence type="ECO:0000256" key="9">
    <source>
        <dbReference type="ARBA" id="ARBA00023159"/>
    </source>
</evidence>
<protein>
    <recommendedName>
        <fullName evidence="13">C2H2 type master regulator of conidiophore development brlA</fullName>
    </recommendedName>
</protein>
<evidence type="ECO:0000256" key="2">
    <source>
        <dbReference type="ARBA" id="ARBA00022723"/>
    </source>
</evidence>
<keyword evidence="6" id="KW-0749">Sporulation</keyword>
<dbReference type="SMART" id="SM00355">
    <property type="entry name" value="ZnF_C2H2"/>
    <property type="match status" value="2"/>
</dbReference>
<keyword evidence="2" id="KW-0479">Metal-binding</keyword>
<gene>
    <name evidence="16" type="ORF">PCAMFM013_S4Jg000026</name>
</gene>
<dbReference type="GO" id="GO:0048315">
    <property type="term" value="P:conidium formation"/>
    <property type="evidence" value="ECO:0007669"/>
    <property type="project" value="UniProtKB-KW"/>
</dbReference>
<dbReference type="SUPFAM" id="SSF57667">
    <property type="entry name" value="beta-beta-alpha zinc fingers"/>
    <property type="match status" value="1"/>
</dbReference>
<dbReference type="GO" id="GO:0005634">
    <property type="term" value="C:nucleus"/>
    <property type="evidence" value="ECO:0007669"/>
    <property type="project" value="UniProtKB-SubCell"/>
</dbReference>
<dbReference type="GO" id="GO:0000978">
    <property type="term" value="F:RNA polymerase II cis-regulatory region sequence-specific DNA binding"/>
    <property type="evidence" value="ECO:0007669"/>
    <property type="project" value="TreeGrafter"/>
</dbReference>
<evidence type="ECO:0000256" key="1">
    <source>
        <dbReference type="ARBA" id="ARBA00004123"/>
    </source>
</evidence>
<feature type="domain" description="C2H2-type" evidence="15">
    <location>
        <begin position="210"/>
        <end position="239"/>
    </location>
</feature>
<keyword evidence="17" id="KW-1185">Reference proteome</keyword>
<keyword evidence="5" id="KW-0862">Zinc</keyword>
<dbReference type="AlphaFoldDB" id="A0A0G4PYS5"/>
<proteinExistence type="predicted"/>
<evidence type="ECO:0000256" key="12">
    <source>
        <dbReference type="ARBA" id="ARBA00023321"/>
    </source>
</evidence>
<keyword evidence="8" id="KW-0238">DNA-binding</keyword>
<organism evidence="16 17">
    <name type="scientific">Penicillium camemberti (strain FM 013)</name>
    <dbReference type="NCBI Taxonomy" id="1429867"/>
    <lineage>
        <taxon>Eukaryota</taxon>
        <taxon>Fungi</taxon>
        <taxon>Dikarya</taxon>
        <taxon>Ascomycota</taxon>
        <taxon>Pezizomycotina</taxon>
        <taxon>Eurotiomycetes</taxon>
        <taxon>Eurotiomycetidae</taxon>
        <taxon>Eurotiales</taxon>
        <taxon>Aspergillaceae</taxon>
        <taxon>Penicillium</taxon>
    </lineage>
</organism>
<sequence length="305" mass="33855">MSVNKLFMDGNPQMEQQITPPSSQICVDNDLAFTNGIQMLFHESGELKANGAPGPAEWPGMEFHQNRGGQDISQASPRSVQKHEGSWDAHCHGQTGCSIDPGSIYCGSRPVICWLGYLPTSVPSNHLLLGPSPEYFGYAPSLFETCLFPNQANINSSYLWPLEALRHDSQNTVARPCQAFGQPVNLLHGSRDPSNLSLGGSQTNVPRRQFKCGVQGCKSHFKLRKTLNRHMASHSGERPHICWVPGCQRRFLRRDNLKAHYTTHGKRKGRNRYVATLDTTASVYNPEFCGQLTSEGWPLDHAGQD</sequence>
<keyword evidence="9" id="KW-0010">Activator</keyword>
<dbReference type="GO" id="GO:0008270">
    <property type="term" value="F:zinc ion binding"/>
    <property type="evidence" value="ECO:0007669"/>
    <property type="project" value="UniProtKB-KW"/>
</dbReference>
<evidence type="ECO:0000256" key="14">
    <source>
        <dbReference type="PROSITE-ProRule" id="PRU00042"/>
    </source>
</evidence>
<dbReference type="GO" id="GO:0030435">
    <property type="term" value="P:sporulation resulting in formation of a cellular spore"/>
    <property type="evidence" value="ECO:0007669"/>
    <property type="project" value="UniProtKB-KW"/>
</dbReference>
<evidence type="ECO:0000256" key="5">
    <source>
        <dbReference type="ARBA" id="ARBA00022833"/>
    </source>
</evidence>
<name>A0A0G4PYS5_PENC3</name>